<dbReference type="PANTHER" id="PTHR47168:SF1">
    <property type="entry name" value="OS02G0798600 PROTEIN"/>
    <property type="match status" value="1"/>
</dbReference>
<evidence type="ECO:0000313" key="13">
    <source>
        <dbReference type="EMBL" id="SAL94952.1"/>
    </source>
</evidence>
<comment type="subcellular location">
    <subcellularLocation>
        <location evidence="2">Membrane</location>
        <topology evidence="2">Single-pass membrane protein</topology>
    </subcellularLocation>
</comment>
<dbReference type="Pfam" id="PF02225">
    <property type="entry name" value="PA"/>
    <property type="match status" value="1"/>
</dbReference>
<evidence type="ECO:0000313" key="14">
    <source>
        <dbReference type="Proteomes" id="UP000078561"/>
    </source>
</evidence>
<evidence type="ECO:0000256" key="10">
    <source>
        <dbReference type="PROSITE-ProRule" id="PRU00175"/>
    </source>
</evidence>
<evidence type="ECO:0000256" key="2">
    <source>
        <dbReference type="ARBA" id="ARBA00004167"/>
    </source>
</evidence>
<dbReference type="Gene3D" id="3.50.30.30">
    <property type="match status" value="1"/>
</dbReference>
<evidence type="ECO:0000256" key="7">
    <source>
        <dbReference type="ARBA" id="ARBA00022833"/>
    </source>
</evidence>
<name>A0A163IRW6_ABSGL</name>
<dbReference type="Gene3D" id="3.30.40.10">
    <property type="entry name" value="Zinc/RING finger domain, C3HC4 (zinc finger)"/>
    <property type="match status" value="1"/>
</dbReference>
<keyword evidence="5" id="KW-0479">Metal-binding</keyword>
<dbReference type="FunCoup" id="A0A163IRW6">
    <property type="interactions" value="459"/>
</dbReference>
<dbReference type="GO" id="GO:0008270">
    <property type="term" value="F:zinc ion binding"/>
    <property type="evidence" value="ECO:0007669"/>
    <property type="project" value="UniProtKB-KW"/>
</dbReference>
<dbReference type="Pfam" id="PF13639">
    <property type="entry name" value="zf-RING_2"/>
    <property type="match status" value="1"/>
</dbReference>
<dbReference type="GO" id="GO:0061630">
    <property type="term" value="F:ubiquitin protein ligase activity"/>
    <property type="evidence" value="ECO:0007669"/>
    <property type="project" value="UniProtKB-EC"/>
</dbReference>
<feature type="transmembrane region" description="Helical" evidence="11">
    <location>
        <begin position="143"/>
        <end position="162"/>
    </location>
</feature>
<dbReference type="InterPro" id="IPR051653">
    <property type="entry name" value="E3_ligase_sorting_rcpt"/>
</dbReference>
<evidence type="ECO:0000256" key="6">
    <source>
        <dbReference type="ARBA" id="ARBA00022771"/>
    </source>
</evidence>
<organism evidence="13">
    <name type="scientific">Absidia glauca</name>
    <name type="common">Pin mould</name>
    <dbReference type="NCBI Taxonomy" id="4829"/>
    <lineage>
        <taxon>Eukaryota</taxon>
        <taxon>Fungi</taxon>
        <taxon>Fungi incertae sedis</taxon>
        <taxon>Mucoromycota</taxon>
        <taxon>Mucoromycotina</taxon>
        <taxon>Mucoromycetes</taxon>
        <taxon>Mucorales</taxon>
        <taxon>Cunninghamellaceae</taxon>
        <taxon>Absidia</taxon>
    </lineage>
</organism>
<dbReference type="InterPro" id="IPR046450">
    <property type="entry name" value="PA_dom_sf"/>
</dbReference>
<dbReference type="AlphaFoldDB" id="A0A163IRW6"/>
<sequence>MATIQATILVLSTNDTFLDRSALFGPRLDTIIVGNLSIPASSRFGCTPVDPPPIDDWIALVERGHCSFAEKVRMMQQSSAKAVVIGDPHFNGWITMYATGETEDIQIPSVYVAQYEFRELQAIGEQPIQLIKNKEIRWSFTDMMVVIVLSPSIMLFIVYFAWKCREYQRRIRDLAPCHVVASLPSYRREKSPMVGEECAICLEQYLENERIRTLPCRHEFHVHCIDIWLTTRKKFVSPTLSSHSRQG</sequence>
<evidence type="ECO:0000256" key="11">
    <source>
        <dbReference type="SAM" id="Phobius"/>
    </source>
</evidence>
<dbReference type="InterPro" id="IPR003137">
    <property type="entry name" value="PA_domain"/>
</dbReference>
<evidence type="ECO:0000256" key="4">
    <source>
        <dbReference type="ARBA" id="ARBA00022692"/>
    </source>
</evidence>
<dbReference type="EMBL" id="LT550056">
    <property type="protein sequence ID" value="SAL94952.1"/>
    <property type="molecule type" value="Genomic_DNA"/>
</dbReference>
<keyword evidence="9 11" id="KW-0472">Membrane</keyword>
<evidence type="ECO:0000256" key="8">
    <source>
        <dbReference type="ARBA" id="ARBA00022989"/>
    </source>
</evidence>
<dbReference type="EC" id="2.3.2.27" evidence="3"/>
<keyword evidence="4 11" id="KW-0812">Transmembrane</keyword>
<evidence type="ECO:0000256" key="1">
    <source>
        <dbReference type="ARBA" id="ARBA00000900"/>
    </source>
</evidence>
<accession>A0A163IRW6</accession>
<dbReference type="GO" id="GO:0016020">
    <property type="term" value="C:membrane"/>
    <property type="evidence" value="ECO:0007669"/>
    <property type="project" value="UniProtKB-SubCell"/>
</dbReference>
<dbReference type="SUPFAM" id="SSF52025">
    <property type="entry name" value="PA domain"/>
    <property type="match status" value="1"/>
</dbReference>
<reference evidence="13" key="1">
    <citation type="submission" date="2016-04" db="EMBL/GenBank/DDBJ databases">
        <authorList>
            <person name="Evans L.H."/>
            <person name="Alamgir A."/>
            <person name="Owens N."/>
            <person name="Weber N.D."/>
            <person name="Virtaneva K."/>
            <person name="Barbian K."/>
            <person name="Babar A."/>
            <person name="Rosenke K."/>
        </authorList>
    </citation>
    <scope>NUCLEOTIDE SEQUENCE [LARGE SCALE GENOMIC DNA]</scope>
    <source>
        <strain evidence="13">CBS 101.48</strain>
    </source>
</reference>
<keyword evidence="6 10" id="KW-0863">Zinc-finger</keyword>
<evidence type="ECO:0000256" key="9">
    <source>
        <dbReference type="ARBA" id="ARBA00023136"/>
    </source>
</evidence>
<dbReference type="InParanoid" id="A0A163IRW6"/>
<keyword evidence="14" id="KW-1185">Reference proteome</keyword>
<protein>
    <recommendedName>
        <fullName evidence="3">RING-type E3 ubiquitin transferase</fullName>
        <ecNumber evidence="3">2.3.2.27</ecNumber>
    </recommendedName>
</protein>
<feature type="domain" description="RING-type" evidence="12">
    <location>
        <begin position="198"/>
        <end position="238"/>
    </location>
</feature>
<dbReference type="OrthoDB" id="8062037at2759"/>
<keyword evidence="7" id="KW-0862">Zinc</keyword>
<evidence type="ECO:0000256" key="5">
    <source>
        <dbReference type="ARBA" id="ARBA00022723"/>
    </source>
</evidence>
<dbReference type="SMART" id="SM00184">
    <property type="entry name" value="RING"/>
    <property type="match status" value="1"/>
</dbReference>
<proteinExistence type="predicted"/>
<comment type="catalytic activity">
    <reaction evidence="1">
        <text>S-ubiquitinyl-[E2 ubiquitin-conjugating enzyme]-L-cysteine + [acceptor protein]-L-lysine = [E2 ubiquitin-conjugating enzyme]-L-cysteine + N(6)-ubiquitinyl-[acceptor protein]-L-lysine.</text>
        <dbReference type="EC" id="2.3.2.27"/>
    </reaction>
</comment>
<dbReference type="PANTHER" id="PTHR47168">
    <property type="entry name" value="RING ZINC FINGER DOMAIN SUPERFAMILY PROTEIN-RELATED"/>
    <property type="match status" value="1"/>
</dbReference>
<evidence type="ECO:0000256" key="3">
    <source>
        <dbReference type="ARBA" id="ARBA00012483"/>
    </source>
</evidence>
<dbReference type="SUPFAM" id="SSF57850">
    <property type="entry name" value="RING/U-box"/>
    <property type="match status" value="1"/>
</dbReference>
<dbReference type="PROSITE" id="PS50089">
    <property type="entry name" value="ZF_RING_2"/>
    <property type="match status" value="1"/>
</dbReference>
<evidence type="ECO:0000259" key="12">
    <source>
        <dbReference type="PROSITE" id="PS50089"/>
    </source>
</evidence>
<gene>
    <name evidence="13" type="primary">ABSGL_00246.1 scaffold 367</name>
</gene>
<dbReference type="InterPro" id="IPR001841">
    <property type="entry name" value="Znf_RING"/>
</dbReference>
<keyword evidence="8 11" id="KW-1133">Transmembrane helix</keyword>
<dbReference type="Proteomes" id="UP000078561">
    <property type="component" value="Unassembled WGS sequence"/>
</dbReference>
<dbReference type="InterPro" id="IPR013083">
    <property type="entry name" value="Znf_RING/FYVE/PHD"/>
</dbReference>
<dbReference type="STRING" id="4829.A0A163IRW6"/>